<accession>A0A8S3VCL4</accession>
<comment type="caution">
    <text evidence="1">The sequence shown here is derived from an EMBL/GenBank/DDBJ whole genome shotgun (WGS) entry which is preliminary data.</text>
</comment>
<dbReference type="AlphaFoldDB" id="A0A8S3VCL4"/>
<protein>
    <submittedName>
        <fullName evidence="1">Uncharacterized protein</fullName>
    </submittedName>
</protein>
<keyword evidence="2" id="KW-1185">Reference proteome</keyword>
<evidence type="ECO:0000313" key="2">
    <source>
        <dbReference type="Proteomes" id="UP000683360"/>
    </source>
</evidence>
<dbReference type="Gene3D" id="2.130.10.10">
    <property type="entry name" value="YVTN repeat-like/Quinoprotein amine dehydrogenase"/>
    <property type="match status" value="1"/>
</dbReference>
<dbReference type="EMBL" id="CAJPWZ010003086">
    <property type="protein sequence ID" value="CAG2251391.1"/>
    <property type="molecule type" value="Genomic_DNA"/>
</dbReference>
<organism evidence="1 2">
    <name type="scientific">Mytilus edulis</name>
    <name type="common">Blue mussel</name>
    <dbReference type="NCBI Taxonomy" id="6550"/>
    <lineage>
        <taxon>Eukaryota</taxon>
        <taxon>Metazoa</taxon>
        <taxon>Spiralia</taxon>
        <taxon>Lophotrochozoa</taxon>
        <taxon>Mollusca</taxon>
        <taxon>Bivalvia</taxon>
        <taxon>Autobranchia</taxon>
        <taxon>Pteriomorphia</taxon>
        <taxon>Mytilida</taxon>
        <taxon>Mytiloidea</taxon>
        <taxon>Mytilidae</taxon>
        <taxon>Mytilinae</taxon>
        <taxon>Mytilus</taxon>
    </lineage>
</organism>
<dbReference type="SUPFAM" id="SSF63825">
    <property type="entry name" value="YWTD domain"/>
    <property type="match status" value="1"/>
</dbReference>
<dbReference type="Gene3D" id="2.40.10.500">
    <property type="match status" value="1"/>
</dbReference>
<name>A0A8S3VCL4_MYTED</name>
<evidence type="ECO:0000313" key="1">
    <source>
        <dbReference type="EMBL" id="CAG2251391.1"/>
    </source>
</evidence>
<proteinExistence type="predicted"/>
<dbReference type="Proteomes" id="UP000683360">
    <property type="component" value="Unassembled WGS sequence"/>
</dbReference>
<sequence>MVALPTRNIDNLTVTLQKRINTQSSNVRGCSLLPDGKMVFSCYEQKKLTIFKSDGSKEFLINEIGSTLDVVYIGGDSIAVTSGGSKQIHVIDTNNKKQKKTIQVTSDNDGVVYIDGNLIYCSEKKGLQMISLSDESISNVINTKLSSFASVSTFADKLFYTNNDNHCVTCCDFHGNILWTFCDTSVLKDPLGISVDNNGHVFVVGYCTHNVVVISSDGKNKDNFYQLMMEYTFHRFCTMIHLQINC</sequence>
<dbReference type="InterPro" id="IPR015943">
    <property type="entry name" value="WD40/YVTN_repeat-like_dom_sf"/>
</dbReference>
<reference evidence="1" key="1">
    <citation type="submission" date="2021-03" db="EMBL/GenBank/DDBJ databases">
        <authorList>
            <person name="Bekaert M."/>
        </authorList>
    </citation>
    <scope>NUCLEOTIDE SEQUENCE</scope>
</reference>
<dbReference type="OrthoDB" id="6043636at2759"/>
<gene>
    <name evidence="1" type="ORF">MEDL_63051</name>
</gene>